<reference evidence="2" key="1">
    <citation type="journal article" date="2014" name="Int. J. Syst. Evol. Microbiol.">
        <title>Complete genome sequence of Corynebacterium casei LMG S-19264T (=DSM 44701T), isolated from a smear-ripened cheese.</title>
        <authorList>
            <consortium name="US DOE Joint Genome Institute (JGI-PGF)"/>
            <person name="Walter F."/>
            <person name="Albersmeier A."/>
            <person name="Kalinowski J."/>
            <person name="Ruckert C."/>
        </authorList>
    </citation>
    <scope>NUCLEOTIDE SEQUENCE</scope>
    <source>
        <strain evidence="2">CCM 7684</strain>
    </source>
</reference>
<proteinExistence type="predicted"/>
<dbReference type="EMBL" id="BMCP01000001">
    <property type="protein sequence ID" value="GGE36141.1"/>
    <property type="molecule type" value="Genomic_DNA"/>
</dbReference>
<name>A0A8J2VPP5_9RHOB</name>
<evidence type="ECO:0000256" key="1">
    <source>
        <dbReference type="SAM" id="MobiDB-lite"/>
    </source>
</evidence>
<evidence type="ECO:0000313" key="2">
    <source>
        <dbReference type="EMBL" id="GGE36141.1"/>
    </source>
</evidence>
<comment type="caution">
    <text evidence="2">The sequence shown here is derived from an EMBL/GenBank/DDBJ whole genome shotgun (WGS) entry which is preliminary data.</text>
</comment>
<reference evidence="2" key="2">
    <citation type="submission" date="2020-09" db="EMBL/GenBank/DDBJ databases">
        <authorList>
            <person name="Sun Q."/>
            <person name="Sedlacek I."/>
        </authorList>
    </citation>
    <scope>NUCLEOTIDE SEQUENCE</scope>
    <source>
        <strain evidence="2">CCM 7684</strain>
    </source>
</reference>
<gene>
    <name evidence="2" type="ORF">GCM10007276_12020</name>
</gene>
<dbReference type="RefSeq" id="WP_188408751.1">
    <property type="nucleotide sequence ID" value="NZ_BMCP01000001.1"/>
</dbReference>
<evidence type="ECO:0000313" key="3">
    <source>
        <dbReference type="Proteomes" id="UP000602745"/>
    </source>
</evidence>
<dbReference type="Proteomes" id="UP000602745">
    <property type="component" value="Unassembled WGS sequence"/>
</dbReference>
<protein>
    <submittedName>
        <fullName evidence="2">Uncharacterized protein</fullName>
    </submittedName>
</protein>
<accession>A0A8J2VPP5</accession>
<organism evidence="2 3">
    <name type="scientific">Agaricicola taiwanensis</name>
    <dbReference type="NCBI Taxonomy" id="591372"/>
    <lineage>
        <taxon>Bacteria</taxon>
        <taxon>Pseudomonadati</taxon>
        <taxon>Pseudomonadota</taxon>
        <taxon>Alphaproteobacteria</taxon>
        <taxon>Rhodobacterales</taxon>
        <taxon>Paracoccaceae</taxon>
        <taxon>Agaricicola</taxon>
    </lineage>
</organism>
<sequence>MSTTQHTPVWTFEDETTSSGPMFSVYDENDSRLTDPYVREDQARLIAAAPRMLKALKEAVEIIENQSLYDATPLRDLIDEAEASND</sequence>
<feature type="region of interest" description="Disordered" evidence="1">
    <location>
        <begin position="1"/>
        <end position="24"/>
    </location>
</feature>
<dbReference type="AlphaFoldDB" id="A0A8J2VPP5"/>
<keyword evidence="3" id="KW-1185">Reference proteome</keyword>